<organism evidence="1 2">
    <name type="scientific">Lophiostoma macrostomum CBS 122681</name>
    <dbReference type="NCBI Taxonomy" id="1314788"/>
    <lineage>
        <taxon>Eukaryota</taxon>
        <taxon>Fungi</taxon>
        <taxon>Dikarya</taxon>
        <taxon>Ascomycota</taxon>
        <taxon>Pezizomycotina</taxon>
        <taxon>Dothideomycetes</taxon>
        <taxon>Pleosporomycetidae</taxon>
        <taxon>Pleosporales</taxon>
        <taxon>Lophiostomataceae</taxon>
        <taxon>Lophiostoma</taxon>
    </lineage>
</organism>
<dbReference type="EMBL" id="MU004335">
    <property type="protein sequence ID" value="KAF2656543.1"/>
    <property type="molecule type" value="Genomic_DNA"/>
</dbReference>
<gene>
    <name evidence="1" type="ORF">K491DRAFT_375985</name>
</gene>
<accession>A0A6A6TCC8</accession>
<protein>
    <submittedName>
        <fullName evidence="1">Uncharacterized protein</fullName>
    </submittedName>
</protein>
<name>A0A6A6TCC8_9PLEO</name>
<keyword evidence="2" id="KW-1185">Reference proteome</keyword>
<dbReference type="Proteomes" id="UP000799324">
    <property type="component" value="Unassembled WGS sequence"/>
</dbReference>
<evidence type="ECO:0000313" key="2">
    <source>
        <dbReference type="Proteomes" id="UP000799324"/>
    </source>
</evidence>
<reference evidence="1" key="1">
    <citation type="journal article" date="2020" name="Stud. Mycol.">
        <title>101 Dothideomycetes genomes: a test case for predicting lifestyles and emergence of pathogens.</title>
        <authorList>
            <person name="Haridas S."/>
            <person name="Albert R."/>
            <person name="Binder M."/>
            <person name="Bloem J."/>
            <person name="Labutti K."/>
            <person name="Salamov A."/>
            <person name="Andreopoulos B."/>
            <person name="Baker S."/>
            <person name="Barry K."/>
            <person name="Bills G."/>
            <person name="Bluhm B."/>
            <person name="Cannon C."/>
            <person name="Castanera R."/>
            <person name="Culley D."/>
            <person name="Daum C."/>
            <person name="Ezra D."/>
            <person name="Gonzalez J."/>
            <person name="Henrissat B."/>
            <person name="Kuo A."/>
            <person name="Liang C."/>
            <person name="Lipzen A."/>
            <person name="Lutzoni F."/>
            <person name="Magnuson J."/>
            <person name="Mondo S."/>
            <person name="Nolan M."/>
            <person name="Ohm R."/>
            <person name="Pangilinan J."/>
            <person name="Park H.-J."/>
            <person name="Ramirez L."/>
            <person name="Alfaro M."/>
            <person name="Sun H."/>
            <person name="Tritt A."/>
            <person name="Yoshinaga Y."/>
            <person name="Zwiers L.-H."/>
            <person name="Turgeon B."/>
            <person name="Goodwin S."/>
            <person name="Spatafora J."/>
            <person name="Crous P."/>
            <person name="Grigoriev I."/>
        </authorList>
    </citation>
    <scope>NUCLEOTIDE SEQUENCE</scope>
    <source>
        <strain evidence="1">CBS 122681</strain>
    </source>
</reference>
<proteinExistence type="predicted"/>
<evidence type="ECO:0000313" key="1">
    <source>
        <dbReference type="EMBL" id="KAF2656543.1"/>
    </source>
</evidence>
<sequence>MQNSIFDSFIILATLPSPTTPGYHNLPGMDQPDLLLNILEMWCCLLFRSLPRQTLETYLPPTSLMETEQAALTLNIATPLDHGDKAPREFIDLSYVQNPIVQEYVRGREIKDKSHIPSPEKREKSNRVAQVDVTPGAIFVFGTLILLGYCLLKSGTGSPPRPRHWR</sequence>
<dbReference type="AlphaFoldDB" id="A0A6A6TCC8"/>
<dbReference type="OrthoDB" id="5412936at2759"/>